<dbReference type="InterPro" id="IPR043504">
    <property type="entry name" value="Peptidase_S1_PA_chymotrypsin"/>
</dbReference>
<evidence type="ECO:0000256" key="2">
    <source>
        <dbReference type="ARBA" id="ARBA00022801"/>
    </source>
</evidence>
<evidence type="ECO:0000256" key="5">
    <source>
        <dbReference type="SAM" id="Phobius"/>
    </source>
</evidence>
<keyword evidence="5" id="KW-0812">Transmembrane</keyword>
<evidence type="ECO:0000256" key="4">
    <source>
        <dbReference type="ARBA" id="ARBA00023157"/>
    </source>
</evidence>
<gene>
    <name evidence="8" type="primary">LOC114815019</name>
</gene>
<dbReference type="GO" id="GO:0006508">
    <property type="term" value="P:proteolysis"/>
    <property type="evidence" value="ECO:0000318"/>
    <property type="project" value="GO_Central"/>
</dbReference>
<dbReference type="InParanoid" id="A0A6I8PFC5"/>
<dbReference type="GeneTree" id="ENSGT00940000155138"/>
<dbReference type="InterPro" id="IPR018114">
    <property type="entry name" value="TRYPSIN_HIS"/>
</dbReference>
<dbReference type="Gene3D" id="2.40.10.10">
    <property type="entry name" value="Trypsin-like serine proteases"/>
    <property type="match status" value="2"/>
</dbReference>
<dbReference type="PANTHER" id="PTHR24252">
    <property type="entry name" value="ACROSIN-RELATED"/>
    <property type="match status" value="1"/>
</dbReference>
<dbReference type="PROSITE" id="PS50240">
    <property type="entry name" value="TRYPSIN_DOM"/>
    <property type="match status" value="1"/>
</dbReference>
<name>A0A6I8PFC5_ORNAN</name>
<reference evidence="8" key="2">
    <citation type="submission" date="2025-08" db="UniProtKB">
        <authorList>
            <consortium name="Ensembl"/>
        </authorList>
    </citation>
    <scope>IDENTIFICATION</scope>
    <source>
        <strain evidence="8">Glennie</strain>
    </source>
</reference>
<dbReference type="PRINTS" id="PR00722">
    <property type="entry name" value="CHYMOTRYPSIN"/>
</dbReference>
<dbReference type="SMART" id="SM00020">
    <property type="entry name" value="Tryp_SPc"/>
    <property type="match status" value="1"/>
</dbReference>
<keyword evidence="6" id="KW-0732">Signal</keyword>
<protein>
    <recommendedName>
        <fullName evidence="7">Peptidase S1 domain-containing protein</fullName>
    </recommendedName>
</protein>
<feature type="chain" id="PRO_5026076943" description="Peptidase S1 domain-containing protein" evidence="6">
    <location>
        <begin position="19"/>
        <end position="250"/>
    </location>
</feature>
<dbReference type="InterPro" id="IPR001314">
    <property type="entry name" value="Peptidase_S1A"/>
</dbReference>
<keyword evidence="2" id="KW-0378">Hydrolase</keyword>
<dbReference type="CDD" id="cd00190">
    <property type="entry name" value="Tryp_SPc"/>
    <property type="match status" value="1"/>
</dbReference>
<dbReference type="SUPFAM" id="SSF50494">
    <property type="entry name" value="Trypsin-like serine proteases"/>
    <property type="match status" value="1"/>
</dbReference>
<dbReference type="Ensembl" id="ENSOANT00000075805.1">
    <property type="protein sequence ID" value="ENSOANP00000052606.1"/>
    <property type="gene ID" value="ENSOANG00000051318.1"/>
</dbReference>
<dbReference type="AlphaFoldDB" id="A0A6I8PFC5"/>
<sequence>MPTLLLFLPLLLLGMTVAGSQGTGSFRNLVGILGGHDAKEAKWPWQVSLRFQGRHICGGSLIHRRWVLTAAHCLEDPKDPVHYQIQAGELRLYTAHPSELIQVKKIIIPEDYEHPSGVSDIALVQLKKRVNRSHLIQTINLPPAGLQVQVNTSCWVTGWGNIGNSEALPPPYPLQELKISLSDFEKCSINYKYIGFEIIEGVMICAGSEEELKDSCQVSHSSPEQRSWFVPSWIFLFVSLFSFGVFYPIC</sequence>
<dbReference type="InterPro" id="IPR009003">
    <property type="entry name" value="Peptidase_S1_PA"/>
</dbReference>
<evidence type="ECO:0000259" key="7">
    <source>
        <dbReference type="PROSITE" id="PS50240"/>
    </source>
</evidence>
<dbReference type="PROSITE" id="PS00134">
    <property type="entry name" value="TRYPSIN_HIS"/>
    <property type="match status" value="1"/>
</dbReference>
<dbReference type="Pfam" id="PF00089">
    <property type="entry name" value="Trypsin"/>
    <property type="match status" value="1"/>
</dbReference>
<reference evidence="8 9" key="1">
    <citation type="journal article" date="2008" name="Nature">
        <title>Genome analysis of the platypus reveals unique signatures of evolution.</title>
        <authorList>
            <person name="Warren W.C."/>
            <person name="Hillier L.W."/>
            <person name="Marshall Graves J.A."/>
            <person name="Birney E."/>
            <person name="Ponting C.P."/>
            <person name="Grutzner F."/>
            <person name="Belov K."/>
            <person name="Miller W."/>
            <person name="Clarke L."/>
            <person name="Chinwalla A.T."/>
            <person name="Yang S.P."/>
            <person name="Heger A."/>
            <person name="Locke D.P."/>
            <person name="Miethke P."/>
            <person name="Waters P.D."/>
            <person name="Veyrunes F."/>
            <person name="Fulton L."/>
            <person name="Fulton B."/>
            <person name="Graves T."/>
            <person name="Wallis J."/>
            <person name="Puente X.S."/>
            <person name="Lopez-Otin C."/>
            <person name="Ordonez G.R."/>
            <person name="Eichler E.E."/>
            <person name="Chen L."/>
            <person name="Cheng Z."/>
            <person name="Deakin J.E."/>
            <person name="Alsop A."/>
            <person name="Thompson K."/>
            <person name="Kirby P."/>
            <person name="Papenfuss A.T."/>
            <person name="Wakefield M.J."/>
            <person name="Olender T."/>
            <person name="Lancet D."/>
            <person name="Huttley G.A."/>
            <person name="Smit A.F."/>
            <person name="Pask A."/>
            <person name="Temple-Smith P."/>
            <person name="Batzer M.A."/>
            <person name="Walker J.A."/>
            <person name="Konkel M.K."/>
            <person name="Harris R.S."/>
            <person name="Whittington C.M."/>
            <person name="Wong E.S."/>
            <person name="Gemmell N.J."/>
            <person name="Buschiazzo E."/>
            <person name="Vargas Jentzsch I.M."/>
            <person name="Merkel A."/>
            <person name="Schmitz J."/>
            <person name="Zemann A."/>
            <person name="Churakov G."/>
            <person name="Kriegs J.O."/>
            <person name="Brosius J."/>
            <person name="Murchison E.P."/>
            <person name="Sachidanandam R."/>
            <person name="Smith C."/>
            <person name="Hannon G.J."/>
            <person name="Tsend-Ayush E."/>
            <person name="McMillan D."/>
            <person name="Attenborough R."/>
            <person name="Rens W."/>
            <person name="Ferguson-Smith M."/>
            <person name="Lefevre C.M."/>
            <person name="Sharp J.A."/>
            <person name="Nicholas K.R."/>
            <person name="Ray D.A."/>
            <person name="Kube M."/>
            <person name="Reinhardt R."/>
            <person name="Pringle T.H."/>
            <person name="Taylor J."/>
            <person name="Jones R.C."/>
            <person name="Nixon B."/>
            <person name="Dacheux J.L."/>
            <person name="Niwa H."/>
            <person name="Sekita Y."/>
            <person name="Huang X."/>
            <person name="Stark A."/>
            <person name="Kheradpour P."/>
            <person name="Kellis M."/>
            <person name="Flicek P."/>
            <person name="Chen Y."/>
            <person name="Webber C."/>
            <person name="Hardison R."/>
            <person name="Nelson J."/>
            <person name="Hallsworth-Pepin K."/>
            <person name="Delehaunty K."/>
            <person name="Markovic C."/>
            <person name="Minx P."/>
            <person name="Feng Y."/>
            <person name="Kremitzki C."/>
            <person name="Mitreva M."/>
            <person name="Glasscock J."/>
            <person name="Wylie T."/>
            <person name="Wohldmann P."/>
            <person name="Thiru P."/>
            <person name="Nhan M.N."/>
            <person name="Pohl C.S."/>
            <person name="Smith S.M."/>
            <person name="Hou S."/>
            <person name="Nefedov M."/>
            <person name="de Jong P.J."/>
            <person name="Renfree M.B."/>
            <person name="Mardis E.R."/>
            <person name="Wilson R.K."/>
        </authorList>
    </citation>
    <scope>NUCLEOTIDE SEQUENCE [LARGE SCALE GENOMIC DNA]</scope>
    <source>
        <strain evidence="8 9">Glennie</strain>
    </source>
</reference>
<keyword evidence="3" id="KW-0720">Serine protease</keyword>
<evidence type="ECO:0000256" key="3">
    <source>
        <dbReference type="ARBA" id="ARBA00022825"/>
    </source>
</evidence>
<keyword evidence="4" id="KW-1015">Disulfide bond</keyword>
<dbReference type="OMA" id="WINENVF"/>
<feature type="transmembrane region" description="Helical" evidence="5">
    <location>
        <begin position="228"/>
        <end position="249"/>
    </location>
</feature>
<proteinExistence type="predicted"/>
<keyword evidence="9" id="KW-1185">Reference proteome</keyword>
<evidence type="ECO:0000313" key="9">
    <source>
        <dbReference type="Proteomes" id="UP000002279"/>
    </source>
</evidence>
<feature type="signal peptide" evidence="6">
    <location>
        <begin position="1"/>
        <end position="18"/>
    </location>
</feature>
<accession>A0A6I8PFC5</accession>
<feature type="domain" description="Peptidase S1" evidence="7">
    <location>
        <begin position="32"/>
        <end position="250"/>
    </location>
</feature>
<reference evidence="8" key="3">
    <citation type="submission" date="2025-09" db="UniProtKB">
        <authorList>
            <consortium name="Ensembl"/>
        </authorList>
    </citation>
    <scope>IDENTIFICATION</scope>
    <source>
        <strain evidence="8">Glennie</strain>
    </source>
</reference>
<dbReference type="Proteomes" id="UP000002279">
    <property type="component" value="Chromosome 11"/>
</dbReference>
<dbReference type="InterPro" id="IPR001254">
    <property type="entry name" value="Trypsin_dom"/>
</dbReference>
<evidence type="ECO:0000256" key="6">
    <source>
        <dbReference type="SAM" id="SignalP"/>
    </source>
</evidence>
<dbReference type="Bgee" id="ENSOANG00000051318">
    <property type="expression patterns" value="Expressed in ovary and 2 other cell types or tissues"/>
</dbReference>
<evidence type="ECO:0000256" key="1">
    <source>
        <dbReference type="ARBA" id="ARBA00022670"/>
    </source>
</evidence>
<keyword evidence="1" id="KW-0645">Protease</keyword>
<keyword evidence="5" id="KW-1133">Transmembrane helix</keyword>
<dbReference type="GO" id="GO:0004252">
    <property type="term" value="F:serine-type endopeptidase activity"/>
    <property type="evidence" value="ECO:0000318"/>
    <property type="project" value="GO_Central"/>
</dbReference>
<dbReference type="GO" id="GO:0005615">
    <property type="term" value="C:extracellular space"/>
    <property type="evidence" value="ECO:0000318"/>
    <property type="project" value="GO_Central"/>
</dbReference>
<keyword evidence="5" id="KW-0472">Membrane</keyword>
<evidence type="ECO:0000313" key="8">
    <source>
        <dbReference type="Ensembl" id="ENSOANP00000052606.1"/>
    </source>
</evidence>
<dbReference type="FunFam" id="2.40.10.10:FF:000004">
    <property type="entry name" value="Tryptase gamma 1"/>
    <property type="match status" value="1"/>
</dbReference>
<dbReference type="PANTHER" id="PTHR24252:SF7">
    <property type="entry name" value="HYALIN"/>
    <property type="match status" value="1"/>
</dbReference>
<organism evidence="8 9">
    <name type="scientific">Ornithorhynchus anatinus</name>
    <name type="common">Duckbill platypus</name>
    <dbReference type="NCBI Taxonomy" id="9258"/>
    <lineage>
        <taxon>Eukaryota</taxon>
        <taxon>Metazoa</taxon>
        <taxon>Chordata</taxon>
        <taxon>Craniata</taxon>
        <taxon>Vertebrata</taxon>
        <taxon>Euteleostomi</taxon>
        <taxon>Mammalia</taxon>
        <taxon>Monotremata</taxon>
        <taxon>Ornithorhynchidae</taxon>
        <taxon>Ornithorhynchus</taxon>
    </lineage>
</organism>